<evidence type="ECO:0000313" key="2">
    <source>
        <dbReference type="Proteomes" id="UP001160148"/>
    </source>
</evidence>
<reference evidence="1 2" key="1">
    <citation type="submission" date="2023-01" db="EMBL/GenBank/DDBJ databases">
        <authorList>
            <person name="Whitehead M."/>
        </authorList>
    </citation>
    <scope>NUCLEOTIDE SEQUENCE [LARGE SCALE GENOMIC DNA]</scope>
</reference>
<sequence length="216" mass="23728">MVLWGLSNLTTLRLNAIAASHIGAAYNNLLVTTVARRDLLFCLGPPMLGISLDRAVDVVCALSAADSTCALKPRTLWSSTPRYLILSLTSMWLPKIEKFGRRYPLFAVRMTASVFLTDRDRPAPIIHSATLFRAWFVTVSSIHVVWPVATTATSSAKATSSVDDISRAFLHIPPVSTWRSSSYIMFHKRGPSTEPCGTPHVVGVEFPPCTTVRSLR</sequence>
<gene>
    <name evidence="1" type="ORF">MEUPH1_LOCUS14092</name>
</gene>
<proteinExistence type="predicted"/>
<comment type="caution">
    <text evidence="1">The sequence shown here is derived from an EMBL/GenBank/DDBJ whole genome shotgun (WGS) entry which is preliminary data.</text>
</comment>
<organism evidence="1 2">
    <name type="scientific">Macrosiphum euphorbiae</name>
    <name type="common">potato aphid</name>
    <dbReference type="NCBI Taxonomy" id="13131"/>
    <lineage>
        <taxon>Eukaryota</taxon>
        <taxon>Metazoa</taxon>
        <taxon>Ecdysozoa</taxon>
        <taxon>Arthropoda</taxon>
        <taxon>Hexapoda</taxon>
        <taxon>Insecta</taxon>
        <taxon>Pterygota</taxon>
        <taxon>Neoptera</taxon>
        <taxon>Paraneoptera</taxon>
        <taxon>Hemiptera</taxon>
        <taxon>Sternorrhyncha</taxon>
        <taxon>Aphidomorpha</taxon>
        <taxon>Aphidoidea</taxon>
        <taxon>Aphididae</taxon>
        <taxon>Macrosiphini</taxon>
        <taxon>Macrosiphum</taxon>
    </lineage>
</organism>
<evidence type="ECO:0008006" key="3">
    <source>
        <dbReference type="Google" id="ProtNLM"/>
    </source>
</evidence>
<accession>A0AAV0WRA7</accession>
<dbReference type="Proteomes" id="UP001160148">
    <property type="component" value="Unassembled WGS sequence"/>
</dbReference>
<keyword evidence="2" id="KW-1185">Reference proteome</keyword>
<dbReference type="AlphaFoldDB" id="A0AAV0WRA7"/>
<name>A0AAV0WRA7_9HEMI</name>
<protein>
    <recommendedName>
        <fullName evidence="3">Secreted protein</fullName>
    </recommendedName>
</protein>
<dbReference type="EMBL" id="CARXXK010000002">
    <property type="protein sequence ID" value="CAI6358590.1"/>
    <property type="molecule type" value="Genomic_DNA"/>
</dbReference>
<evidence type="ECO:0000313" key="1">
    <source>
        <dbReference type="EMBL" id="CAI6358590.1"/>
    </source>
</evidence>